<name>A0A0E9T1P0_ANGAN</name>
<reference evidence="1" key="2">
    <citation type="journal article" date="2015" name="Fish Shellfish Immunol.">
        <title>Early steps in the European eel (Anguilla anguilla)-Vibrio vulnificus interaction in the gills: Role of the RtxA13 toxin.</title>
        <authorList>
            <person name="Callol A."/>
            <person name="Pajuelo D."/>
            <person name="Ebbesson L."/>
            <person name="Teles M."/>
            <person name="MacKenzie S."/>
            <person name="Amaro C."/>
        </authorList>
    </citation>
    <scope>NUCLEOTIDE SEQUENCE</scope>
</reference>
<proteinExistence type="predicted"/>
<protein>
    <submittedName>
        <fullName evidence="1">Uncharacterized protein</fullName>
    </submittedName>
</protein>
<dbReference type="EMBL" id="GBXM01061145">
    <property type="protein sequence ID" value="JAH47432.1"/>
    <property type="molecule type" value="Transcribed_RNA"/>
</dbReference>
<dbReference type="AlphaFoldDB" id="A0A0E9T1P0"/>
<organism evidence="1">
    <name type="scientific">Anguilla anguilla</name>
    <name type="common">European freshwater eel</name>
    <name type="synonym">Muraena anguilla</name>
    <dbReference type="NCBI Taxonomy" id="7936"/>
    <lineage>
        <taxon>Eukaryota</taxon>
        <taxon>Metazoa</taxon>
        <taxon>Chordata</taxon>
        <taxon>Craniata</taxon>
        <taxon>Vertebrata</taxon>
        <taxon>Euteleostomi</taxon>
        <taxon>Actinopterygii</taxon>
        <taxon>Neopterygii</taxon>
        <taxon>Teleostei</taxon>
        <taxon>Anguilliformes</taxon>
        <taxon>Anguillidae</taxon>
        <taxon>Anguilla</taxon>
    </lineage>
</organism>
<evidence type="ECO:0000313" key="1">
    <source>
        <dbReference type="EMBL" id="JAH47432.1"/>
    </source>
</evidence>
<sequence length="18" mass="2126">MLLHYVSSESKFTNLRNS</sequence>
<accession>A0A0E9T1P0</accession>
<reference evidence="1" key="1">
    <citation type="submission" date="2014-11" db="EMBL/GenBank/DDBJ databases">
        <authorList>
            <person name="Amaro Gonzalez C."/>
        </authorList>
    </citation>
    <scope>NUCLEOTIDE SEQUENCE</scope>
</reference>